<dbReference type="Pfam" id="PF17099">
    <property type="entry name" value="TrpP"/>
    <property type="match status" value="1"/>
</dbReference>
<dbReference type="InterPro" id="IPR031360">
    <property type="entry name" value="TrpP"/>
</dbReference>
<name>A0A1M6KXY8_9FIRM</name>
<dbReference type="Gene3D" id="1.10.1760.20">
    <property type="match status" value="1"/>
</dbReference>
<keyword evidence="1" id="KW-1133">Transmembrane helix</keyword>
<organism evidence="2 3">
    <name type="scientific">Tepidibacter formicigenes DSM 15518</name>
    <dbReference type="NCBI Taxonomy" id="1123349"/>
    <lineage>
        <taxon>Bacteria</taxon>
        <taxon>Bacillati</taxon>
        <taxon>Bacillota</taxon>
        <taxon>Clostridia</taxon>
        <taxon>Peptostreptococcales</taxon>
        <taxon>Peptostreptococcaceae</taxon>
        <taxon>Tepidibacter</taxon>
    </lineage>
</organism>
<evidence type="ECO:0000256" key="1">
    <source>
        <dbReference type="SAM" id="Phobius"/>
    </source>
</evidence>
<feature type="transmembrane region" description="Helical" evidence="1">
    <location>
        <begin position="135"/>
        <end position="159"/>
    </location>
</feature>
<gene>
    <name evidence="2" type="ORF">SAMN02744037_00487</name>
</gene>
<keyword evidence="3" id="KW-1185">Reference proteome</keyword>
<dbReference type="EMBL" id="FRAE01000009">
    <property type="protein sequence ID" value="SHJ63818.1"/>
    <property type="molecule type" value="Genomic_DNA"/>
</dbReference>
<keyword evidence="1" id="KW-0472">Membrane</keyword>
<sequence>MNLRKNILTALLLAIGFILHQVVPGILAGMKFDLMLSIMFVSILINSDFKNSMLTAVIGGFITAMTTTFPGGQIPNIIDKFVTCVLVFLIIKIIGKYKENQISVALISFVGTIISGTIFLTSAFFIVGLPAPFKGLFLGIVLPTAVTNIFVTIIIYNAVRVAIKVSGAKFVSN</sequence>
<keyword evidence="1" id="KW-0812">Transmembrane</keyword>
<feature type="transmembrane region" description="Helical" evidence="1">
    <location>
        <begin position="77"/>
        <end position="95"/>
    </location>
</feature>
<dbReference type="OrthoDB" id="2243651at2"/>
<evidence type="ECO:0000313" key="2">
    <source>
        <dbReference type="EMBL" id="SHJ63818.1"/>
    </source>
</evidence>
<dbReference type="AlphaFoldDB" id="A0A1M6KXY8"/>
<feature type="transmembrane region" description="Helical" evidence="1">
    <location>
        <begin position="102"/>
        <end position="129"/>
    </location>
</feature>
<evidence type="ECO:0000313" key="3">
    <source>
        <dbReference type="Proteomes" id="UP000242497"/>
    </source>
</evidence>
<reference evidence="3" key="1">
    <citation type="submission" date="2016-11" db="EMBL/GenBank/DDBJ databases">
        <authorList>
            <person name="Varghese N."/>
            <person name="Submissions S."/>
        </authorList>
    </citation>
    <scope>NUCLEOTIDE SEQUENCE [LARGE SCALE GENOMIC DNA]</scope>
    <source>
        <strain evidence="3">DSM 15518</strain>
    </source>
</reference>
<proteinExistence type="predicted"/>
<protein>
    <submittedName>
        <fullName evidence="2">Tryptophan transporter TrpP</fullName>
    </submittedName>
</protein>
<dbReference type="STRING" id="1123349.SAMN02744037_00487"/>
<dbReference type="Proteomes" id="UP000242497">
    <property type="component" value="Unassembled WGS sequence"/>
</dbReference>
<dbReference type="RefSeq" id="WP_072886946.1">
    <property type="nucleotide sequence ID" value="NZ_FRAE01000009.1"/>
</dbReference>
<accession>A0A1M6KXY8</accession>